<dbReference type="Proteomes" id="UP000789570">
    <property type="component" value="Unassembled WGS sequence"/>
</dbReference>
<dbReference type="EMBL" id="CAJVPQ010000589">
    <property type="protein sequence ID" value="CAG8494541.1"/>
    <property type="molecule type" value="Genomic_DNA"/>
</dbReference>
<reference evidence="1" key="1">
    <citation type="submission" date="2021-06" db="EMBL/GenBank/DDBJ databases">
        <authorList>
            <person name="Kallberg Y."/>
            <person name="Tangrot J."/>
            <person name="Rosling A."/>
        </authorList>
    </citation>
    <scope>NUCLEOTIDE SEQUENCE</scope>
    <source>
        <strain evidence="1">UK204</strain>
    </source>
</reference>
<accession>A0A9N8ZGF6</accession>
<dbReference type="OrthoDB" id="4062651at2759"/>
<organism evidence="1 2">
    <name type="scientific">Funneliformis caledonium</name>
    <dbReference type="NCBI Taxonomy" id="1117310"/>
    <lineage>
        <taxon>Eukaryota</taxon>
        <taxon>Fungi</taxon>
        <taxon>Fungi incertae sedis</taxon>
        <taxon>Mucoromycota</taxon>
        <taxon>Glomeromycotina</taxon>
        <taxon>Glomeromycetes</taxon>
        <taxon>Glomerales</taxon>
        <taxon>Glomeraceae</taxon>
        <taxon>Funneliformis</taxon>
    </lineage>
</organism>
<proteinExistence type="predicted"/>
<comment type="caution">
    <text evidence="1">The sequence shown here is derived from an EMBL/GenBank/DDBJ whole genome shotgun (WGS) entry which is preliminary data.</text>
</comment>
<protein>
    <submittedName>
        <fullName evidence="1">10126_t:CDS:1</fullName>
    </submittedName>
</protein>
<sequence length="137" mass="15936">MLKKKEGGWLGGANEGVAKSIIITKSGIKCKTDENIKFNTKAVFKRVKDSDSSKIKRIFKEAVRKMYGIGFLYSDLRDLNILYQIKKIDNNDDVEIDIKIVDYYWVGRIDHAIIRYFLYLNPKIERHYDAHSGCQIK</sequence>
<name>A0A9N8ZGF6_9GLOM</name>
<evidence type="ECO:0000313" key="1">
    <source>
        <dbReference type="EMBL" id="CAG8494541.1"/>
    </source>
</evidence>
<keyword evidence="2" id="KW-1185">Reference proteome</keyword>
<gene>
    <name evidence="1" type="ORF">FCALED_LOCUS3387</name>
</gene>
<dbReference type="AlphaFoldDB" id="A0A9N8ZGF6"/>
<evidence type="ECO:0000313" key="2">
    <source>
        <dbReference type="Proteomes" id="UP000789570"/>
    </source>
</evidence>